<dbReference type="InterPro" id="IPR050359">
    <property type="entry name" value="bHLH_transcription_factors"/>
</dbReference>
<dbReference type="PANTHER" id="PTHR19290">
    <property type="entry name" value="BASIC HELIX-LOOP-HELIX PROTEIN NEUROGENIN-RELATED"/>
    <property type="match status" value="1"/>
</dbReference>
<dbReference type="GeneID" id="105224080"/>
<dbReference type="RefSeq" id="XP_049305390.1">
    <property type="nucleotide sequence ID" value="XM_049449433.1"/>
</dbReference>
<dbReference type="InterPro" id="IPR011598">
    <property type="entry name" value="bHLH_dom"/>
</dbReference>
<organism evidence="3 4">
    <name type="scientific">Bactrocera dorsalis</name>
    <name type="common">Oriental fruit fly</name>
    <name type="synonym">Dacus dorsalis</name>
    <dbReference type="NCBI Taxonomy" id="27457"/>
    <lineage>
        <taxon>Eukaryota</taxon>
        <taxon>Metazoa</taxon>
        <taxon>Ecdysozoa</taxon>
        <taxon>Arthropoda</taxon>
        <taxon>Hexapoda</taxon>
        <taxon>Insecta</taxon>
        <taxon>Pterygota</taxon>
        <taxon>Neoptera</taxon>
        <taxon>Endopterygota</taxon>
        <taxon>Diptera</taxon>
        <taxon>Brachycera</taxon>
        <taxon>Muscomorpha</taxon>
        <taxon>Tephritoidea</taxon>
        <taxon>Tephritidae</taxon>
        <taxon>Bactrocera</taxon>
        <taxon>Bactrocera</taxon>
    </lineage>
</organism>
<sequence length="342" mass="37140">MGSNHISDILVSHEYMTMEQQHQMHQHQINPNMNPENPRSPIDLQEGSSRPVRRASQRTTQLSNNNYEMEMTDSSSQSDDTSGGGGSSNGGSARPSSRARNSLTGSTQSRRRKGVLNAKERNLRRLESNERERMRMHSLNDAFQSLREVIPHVEMERRLSKIETLTLAKNYIINLTHIILSKRNEESSLDLNGVILNGATTDLTGNGGIGGVGDVGLGVGVGVGILNLNAGGGGNSSGPGPGPGPGPCYDDVLTNGTNSYDCALAAADVVNQQPRLTTATTTIQIQNQSLSHMQPQLSQHLMQANHNQLVLQQPTTTTLLLNNGFDASDNNNSYDEPFREFI</sequence>
<dbReference type="SUPFAM" id="SSF47459">
    <property type="entry name" value="HLH, helix-loop-helix DNA-binding domain"/>
    <property type="match status" value="1"/>
</dbReference>
<accession>A0ABM3J837</accession>
<dbReference type="Proteomes" id="UP001652620">
    <property type="component" value="Chromosome 1"/>
</dbReference>
<evidence type="ECO:0000256" key="1">
    <source>
        <dbReference type="SAM" id="MobiDB-lite"/>
    </source>
</evidence>
<feature type="compositionally biased region" description="Polar residues" evidence="1">
    <location>
        <begin position="57"/>
        <end position="67"/>
    </location>
</feature>
<name>A0ABM3J837_BACDO</name>
<dbReference type="InterPro" id="IPR036638">
    <property type="entry name" value="HLH_DNA-bd_sf"/>
</dbReference>
<feature type="compositionally biased region" description="Low complexity" evidence="1">
    <location>
        <begin position="72"/>
        <end position="81"/>
    </location>
</feature>
<feature type="region of interest" description="Disordered" evidence="1">
    <location>
        <begin position="19"/>
        <end position="118"/>
    </location>
</feature>
<proteinExistence type="predicted"/>
<dbReference type="PANTHER" id="PTHR19290:SF167">
    <property type="entry name" value="PROTEIN DIMMED"/>
    <property type="match status" value="1"/>
</dbReference>
<feature type="compositionally biased region" description="Low complexity" evidence="1">
    <location>
        <begin position="90"/>
        <end position="102"/>
    </location>
</feature>
<evidence type="ECO:0000313" key="4">
    <source>
        <dbReference type="RefSeq" id="XP_049305390.1"/>
    </source>
</evidence>
<dbReference type="SMART" id="SM00353">
    <property type="entry name" value="HLH"/>
    <property type="match status" value="1"/>
</dbReference>
<feature type="domain" description="BHLH" evidence="2">
    <location>
        <begin position="123"/>
        <end position="175"/>
    </location>
</feature>
<reference evidence="3" key="1">
    <citation type="submission" date="2025-05" db="UniProtKB">
        <authorList>
            <consortium name="RefSeq"/>
        </authorList>
    </citation>
    <scope>NUCLEOTIDE SEQUENCE [LARGE SCALE GENOMIC DNA]</scope>
</reference>
<dbReference type="Pfam" id="PF00010">
    <property type="entry name" value="HLH"/>
    <property type="match status" value="1"/>
</dbReference>
<evidence type="ECO:0000259" key="2">
    <source>
        <dbReference type="PROSITE" id="PS50888"/>
    </source>
</evidence>
<protein>
    <submittedName>
        <fullName evidence="4">Protein dimmed</fullName>
    </submittedName>
</protein>
<dbReference type="PROSITE" id="PS50888">
    <property type="entry name" value="BHLH"/>
    <property type="match status" value="1"/>
</dbReference>
<gene>
    <name evidence="4" type="primary">LOC105224080</name>
</gene>
<reference evidence="4" key="2">
    <citation type="submission" date="2025-08" db="UniProtKB">
        <authorList>
            <consortium name="RefSeq"/>
        </authorList>
    </citation>
    <scope>IDENTIFICATION</scope>
    <source>
        <tissue evidence="4">Adult</tissue>
    </source>
</reference>
<keyword evidence="3" id="KW-1185">Reference proteome</keyword>
<evidence type="ECO:0000313" key="3">
    <source>
        <dbReference type="Proteomes" id="UP001652620"/>
    </source>
</evidence>
<dbReference type="Gene3D" id="4.10.280.10">
    <property type="entry name" value="Helix-loop-helix DNA-binding domain"/>
    <property type="match status" value="1"/>
</dbReference>